<reference evidence="1" key="1">
    <citation type="submission" date="2021-04" db="EMBL/GenBank/DDBJ databases">
        <title>Genome based classification of Actinospica acidithermotolerans sp. nov., an actinobacterium isolated from an Indonesian hot spring.</title>
        <authorList>
            <person name="Kusuma A.B."/>
            <person name="Putra K.E."/>
            <person name="Nafisah S."/>
            <person name="Loh J."/>
            <person name="Nouioui I."/>
            <person name="Goodfellow M."/>
        </authorList>
    </citation>
    <scope>NUCLEOTIDE SEQUENCE</scope>
    <source>
        <strain evidence="1">CSCA 57</strain>
    </source>
</reference>
<dbReference type="AlphaFoldDB" id="A0A941IL15"/>
<dbReference type="Proteomes" id="UP000675781">
    <property type="component" value="Unassembled WGS sequence"/>
</dbReference>
<dbReference type="RefSeq" id="WP_212527010.1">
    <property type="nucleotide sequence ID" value="NZ_JAGSOG010000011.1"/>
</dbReference>
<evidence type="ECO:0000313" key="1">
    <source>
        <dbReference type="EMBL" id="MBR7832485.1"/>
    </source>
</evidence>
<gene>
    <name evidence="1" type="ORF">KDL01_04405</name>
</gene>
<evidence type="ECO:0000313" key="2">
    <source>
        <dbReference type="Proteomes" id="UP000675781"/>
    </source>
</evidence>
<organism evidence="1 2">
    <name type="scientific">Actinospica durhamensis</name>
    <dbReference type="NCBI Taxonomy" id="1508375"/>
    <lineage>
        <taxon>Bacteria</taxon>
        <taxon>Bacillati</taxon>
        <taxon>Actinomycetota</taxon>
        <taxon>Actinomycetes</taxon>
        <taxon>Catenulisporales</taxon>
        <taxon>Actinospicaceae</taxon>
        <taxon>Actinospica</taxon>
    </lineage>
</organism>
<comment type="caution">
    <text evidence="1">The sequence shown here is derived from an EMBL/GenBank/DDBJ whole genome shotgun (WGS) entry which is preliminary data.</text>
</comment>
<keyword evidence="2" id="KW-1185">Reference proteome</keyword>
<name>A0A941IL15_9ACTN</name>
<dbReference type="EMBL" id="JAGSOG010000011">
    <property type="protein sequence ID" value="MBR7832485.1"/>
    <property type="molecule type" value="Genomic_DNA"/>
</dbReference>
<sequence>MLAPDIADAAQYGINARLLNEAHDLDRPALDQWLDTLPDDRYGAGLRCHAHLLAARNTATETTAVH</sequence>
<protein>
    <submittedName>
        <fullName evidence="1">Uncharacterized protein</fullName>
    </submittedName>
</protein>
<accession>A0A941IL15</accession>
<proteinExistence type="predicted"/>